<evidence type="ECO:0000313" key="3">
    <source>
        <dbReference type="EMBL" id="SDF08221.1"/>
    </source>
</evidence>
<dbReference type="Proteomes" id="UP000436801">
    <property type="component" value="Unassembled WGS sequence"/>
</dbReference>
<dbReference type="AlphaFoldDB" id="A0A1G7I682"/>
<feature type="compositionally biased region" description="Basic and acidic residues" evidence="1">
    <location>
        <begin position="45"/>
        <end position="60"/>
    </location>
</feature>
<gene>
    <name evidence="2" type="ORF">GQR91_11995</name>
    <name evidence="3" type="ORF">SAMN05216557_102131</name>
</gene>
<organism evidence="3 4">
    <name type="scientific">Sphingomonas carotinifaciens</name>
    <dbReference type="NCBI Taxonomy" id="1166323"/>
    <lineage>
        <taxon>Bacteria</taxon>
        <taxon>Pseudomonadati</taxon>
        <taxon>Pseudomonadota</taxon>
        <taxon>Alphaproteobacteria</taxon>
        <taxon>Sphingomonadales</taxon>
        <taxon>Sphingomonadaceae</taxon>
        <taxon>Sphingomonas</taxon>
    </lineage>
</organism>
<dbReference type="OrthoDB" id="7571508at2"/>
<evidence type="ECO:0000313" key="2">
    <source>
        <dbReference type="EMBL" id="MWC44368.1"/>
    </source>
</evidence>
<reference evidence="3 4" key="1">
    <citation type="submission" date="2016-10" db="EMBL/GenBank/DDBJ databases">
        <authorList>
            <person name="Varghese N."/>
            <person name="Submissions S."/>
        </authorList>
    </citation>
    <scope>NUCLEOTIDE SEQUENCE [LARGE SCALE GENOMIC DNA]</scope>
    <source>
        <strain evidence="3 4">S7-754</strain>
    </source>
</reference>
<keyword evidence="4" id="KW-1185">Reference proteome</keyword>
<dbReference type="EMBL" id="FNBI01000002">
    <property type="protein sequence ID" value="SDF08221.1"/>
    <property type="molecule type" value="Genomic_DNA"/>
</dbReference>
<protein>
    <submittedName>
        <fullName evidence="3">Uncharacterized protein</fullName>
    </submittedName>
</protein>
<proteinExistence type="predicted"/>
<reference evidence="2 5" key="2">
    <citation type="submission" date="2019-12" db="EMBL/GenBank/DDBJ databases">
        <authorList>
            <person name="Zheng J."/>
        </authorList>
    </citation>
    <scope>NUCLEOTIDE SEQUENCE [LARGE SCALE GENOMIC DNA]</scope>
    <source>
        <strain evidence="2 5">DSM 27347</strain>
    </source>
</reference>
<dbReference type="RefSeq" id="WP_149681600.1">
    <property type="nucleotide sequence ID" value="NZ_FNBI01000002.1"/>
</dbReference>
<evidence type="ECO:0000313" key="4">
    <source>
        <dbReference type="Proteomes" id="UP000323502"/>
    </source>
</evidence>
<dbReference type="EMBL" id="WSUT01000005">
    <property type="protein sequence ID" value="MWC44368.1"/>
    <property type="molecule type" value="Genomic_DNA"/>
</dbReference>
<name>A0A1G7I682_9SPHN</name>
<feature type="region of interest" description="Disordered" evidence="1">
    <location>
        <begin position="1"/>
        <end position="79"/>
    </location>
</feature>
<evidence type="ECO:0000313" key="5">
    <source>
        <dbReference type="Proteomes" id="UP000436801"/>
    </source>
</evidence>
<feature type="compositionally biased region" description="Basic and acidic residues" evidence="1">
    <location>
        <begin position="8"/>
        <end position="25"/>
    </location>
</feature>
<dbReference type="Proteomes" id="UP000323502">
    <property type="component" value="Unassembled WGS sequence"/>
</dbReference>
<evidence type="ECO:0000256" key="1">
    <source>
        <dbReference type="SAM" id="MobiDB-lite"/>
    </source>
</evidence>
<sequence length="79" mass="8419">MENPRTTSARDHDDSAIIDAADRSPDAVGHAGGRLATDVGTQNDLTREVEDPEAPDRVTKESAIANNTAYPSDRRGGNE</sequence>
<accession>A0A1G7I682</accession>